<organism evidence="1 2">
    <name type="scientific">Sulfuriferula multivorans</name>
    <dbReference type="NCBI Taxonomy" id="1559896"/>
    <lineage>
        <taxon>Bacteria</taxon>
        <taxon>Pseudomonadati</taxon>
        <taxon>Pseudomonadota</taxon>
        <taxon>Betaproteobacteria</taxon>
        <taxon>Nitrosomonadales</taxon>
        <taxon>Sulfuricellaceae</taxon>
        <taxon>Sulfuriferula</taxon>
    </lineage>
</organism>
<proteinExistence type="predicted"/>
<name>A0A7C9P8K4_9PROT</name>
<dbReference type="EMBL" id="JAAFGW010000153">
    <property type="protein sequence ID" value="NDP48738.1"/>
    <property type="molecule type" value="Genomic_DNA"/>
</dbReference>
<dbReference type="AlphaFoldDB" id="A0A7C9P8K4"/>
<comment type="caution">
    <text evidence="1">The sequence shown here is derived from an EMBL/GenBank/DDBJ whole genome shotgun (WGS) entry which is preliminary data.</text>
</comment>
<evidence type="ECO:0000313" key="1">
    <source>
        <dbReference type="EMBL" id="NDP48738.1"/>
    </source>
</evidence>
<accession>A0A7C9P8K4</accession>
<dbReference type="Proteomes" id="UP000483432">
    <property type="component" value="Unassembled WGS sequence"/>
</dbReference>
<reference evidence="1 2" key="1">
    <citation type="submission" date="2019-09" db="EMBL/GenBank/DDBJ databases">
        <title>H2 Metabolism Revealed by Metagenomic Analysis in Subglacial Sediment of East Antarctica.</title>
        <authorList>
            <person name="Yang Z."/>
            <person name="Zhang Y."/>
            <person name="Lv Y."/>
            <person name="Yan W."/>
            <person name="Xiao X."/>
            <person name="Sun B."/>
            <person name="Ma H."/>
        </authorList>
    </citation>
    <scope>NUCLEOTIDE SEQUENCE [LARGE SCALE GENOMIC DNA]</scope>
    <source>
        <strain evidence="1">Bin2_2</strain>
    </source>
</reference>
<evidence type="ECO:0000313" key="2">
    <source>
        <dbReference type="Proteomes" id="UP000483432"/>
    </source>
</evidence>
<gene>
    <name evidence="1" type="ORF">GZ085_10180</name>
</gene>
<protein>
    <submittedName>
        <fullName evidence="1">Uncharacterized protein</fullName>
    </submittedName>
</protein>
<sequence>MMVFFQMGQSGSVAIDRQVQLNGSHEPDCFLLCCKQRNYCGADDGEPDIALWRHHDAGLFVADAGDVAPCFLNVSYLATPY</sequence>